<dbReference type="AlphaFoldDB" id="A0A2R6CDW2"/>
<feature type="domain" description="NarG-like" evidence="15">
    <location>
        <begin position="1"/>
        <end position="179"/>
    </location>
</feature>
<keyword evidence="12 14" id="KW-0472">Membrane</keyword>
<dbReference type="GO" id="GO:0009055">
    <property type="term" value="F:electron transfer activity"/>
    <property type="evidence" value="ECO:0007669"/>
    <property type="project" value="TreeGrafter"/>
</dbReference>
<sequence length="235" mass="25827">RMLQAGSLLFHWGFLLVVVGHIMVLLIPAGQYNSLGITPEGYHVLAFYGGAASGLISVGGLVVLLARRLISPRIKATSGVDDYFTLAILLVVMGMGLANTLGYTLLIGTYDYRFTVGVWVKSLFYLKPDIALMASAPLSYQVHVALGLLFFAVLPFTRLVHIFSLPLPYLWRRYVIYRSVEVRSSAKKNSVVRESRVASKESSRIITSSHSVKPHGDTWSGLNPIASKDKKLSVD</sequence>
<dbReference type="GO" id="GO:0009325">
    <property type="term" value="C:nitrate reductase complex"/>
    <property type="evidence" value="ECO:0007669"/>
    <property type="project" value="InterPro"/>
</dbReference>
<keyword evidence="7" id="KW-0249">Electron transport</keyword>
<dbReference type="EMBL" id="NEXF01000025">
    <property type="protein sequence ID" value="PSO09068.1"/>
    <property type="molecule type" value="Genomic_DNA"/>
</dbReference>
<evidence type="ECO:0000313" key="16">
    <source>
        <dbReference type="EMBL" id="PSO09068.1"/>
    </source>
</evidence>
<dbReference type="GO" id="GO:0046872">
    <property type="term" value="F:metal ion binding"/>
    <property type="evidence" value="ECO:0007669"/>
    <property type="project" value="UniProtKB-KW"/>
</dbReference>
<evidence type="ECO:0000256" key="13">
    <source>
        <dbReference type="SAM" id="MobiDB-lite"/>
    </source>
</evidence>
<evidence type="ECO:0000256" key="2">
    <source>
        <dbReference type="ARBA" id="ARBA00022448"/>
    </source>
</evidence>
<keyword evidence="11" id="KW-0534">Nitrate assimilation</keyword>
<dbReference type="PANTHER" id="PTHR30598">
    <property type="entry name" value="NITRATE REDUCTASE PRIVATE CHAPERONE, REDOX ENZYME MATURATION PROTEIN REMP FAMILY"/>
    <property type="match status" value="1"/>
</dbReference>
<keyword evidence="8 14" id="KW-1133">Transmembrane helix</keyword>
<proteinExistence type="predicted"/>
<dbReference type="GO" id="GO:0005886">
    <property type="term" value="C:plasma membrane"/>
    <property type="evidence" value="ECO:0007669"/>
    <property type="project" value="UniProtKB-SubCell"/>
</dbReference>
<dbReference type="InterPro" id="IPR051936">
    <property type="entry name" value="Heme-iron_electron_transfer"/>
</dbReference>
<dbReference type="InterPro" id="IPR036197">
    <property type="entry name" value="NarG-like_sf"/>
</dbReference>
<evidence type="ECO:0000256" key="12">
    <source>
        <dbReference type="ARBA" id="ARBA00023136"/>
    </source>
</evidence>
<evidence type="ECO:0000256" key="5">
    <source>
        <dbReference type="ARBA" id="ARBA00022692"/>
    </source>
</evidence>
<feature type="transmembrane region" description="Helical" evidence="14">
    <location>
        <begin position="86"/>
        <end position="110"/>
    </location>
</feature>
<feature type="transmembrane region" description="Helical" evidence="14">
    <location>
        <begin position="42"/>
        <end position="65"/>
    </location>
</feature>
<protein>
    <submittedName>
        <fullName evidence="16">Respiratory nitrate reductase subunit gamma</fullName>
    </submittedName>
</protein>
<keyword evidence="3" id="KW-1003">Cell membrane</keyword>
<dbReference type="SUPFAM" id="SSF103501">
    <property type="entry name" value="Respiratory nitrate reductase 1 gamma chain"/>
    <property type="match status" value="1"/>
</dbReference>
<dbReference type="Pfam" id="PF02665">
    <property type="entry name" value="Nitrate_red_gam"/>
    <property type="match status" value="1"/>
</dbReference>
<dbReference type="InterPro" id="IPR023234">
    <property type="entry name" value="NarG-like_domain"/>
</dbReference>
<evidence type="ECO:0000256" key="10">
    <source>
        <dbReference type="ARBA" id="ARBA00023004"/>
    </source>
</evidence>
<keyword evidence="9" id="KW-0560">Oxidoreductase</keyword>
<evidence type="ECO:0000256" key="4">
    <source>
        <dbReference type="ARBA" id="ARBA00022617"/>
    </source>
</evidence>
<dbReference type="PANTHER" id="PTHR30598:SF3">
    <property type="entry name" value="RESPIRATORY NITRATE REDUCTASE 1 GAMMA CHAIN"/>
    <property type="match status" value="1"/>
</dbReference>
<dbReference type="GO" id="GO:0020037">
    <property type="term" value="F:heme binding"/>
    <property type="evidence" value="ECO:0007669"/>
    <property type="project" value="TreeGrafter"/>
</dbReference>
<comment type="subcellular location">
    <subcellularLocation>
        <location evidence="1">Cell membrane</location>
        <topology evidence="1">Multi-pass membrane protein</topology>
    </subcellularLocation>
</comment>
<evidence type="ECO:0000313" key="17">
    <source>
        <dbReference type="Proteomes" id="UP000242015"/>
    </source>
</evidence>
<evidence type="ECO:0000256" key="8">
    <source>
        <dbReference type="ARBA" id="ARBA00022989"/>
    </source>
</evidence>
<evidence type="ECO:0000256" key="7">
    <source>
        <dbReference type="ARBA" id="ARBA00022982"/>
    </source>
</evidence>
<organism evidence="16 17">
    <name type="scientific">Candidatus Marsarchaeota G2 archaeon BE_D</name>
    <dbReference type="NCBI Taxonomy" id="1978158"/>
    <lineage>
        <taxon>Archaea</taxon>
        <taxon>Candidatus Marsarchaeota</taxon>
        <taxon>Candidatus Marsarchaeota group 2</taxon>
    </lineage>
</organism>
<evidence type="ECO:0000256" key="14">
    <source>
        <dbReference type="SAM" id="Phobius"/>
    </source>
</evidence>
<dbReference type="GO" id="GO:0008940">
    <property type="term" value="F:nitrate reductase activity"/>
    <property type="evidence" value="ECO:0007669"/>
    <property type="project" value="InterPro"/>
</dbReference>
<evidence type="ECO:0000256" key="1">
    <source>
        <dbReference type="ARBA" id="ARBA00004651"/>
    </source>
</evidence>
<keyword evidence="2" id="KW-0813">Transport</keyword>
<feature type="transmembrane region" description="Helical" evidence="14">
    <location>
        <begin position="130"/>
        <end position="154"/>
    </location>
</feature>
<evidence type="ECO:0000256" key="11">
    <source>
        <dbReference type="ARBA" id="ARBA00023063"/>
    </source>
</evidence>
<evidence type="ECO:0000256" key="6">
    <source>
        <dbReference type="ARBA" id="ARBA00022723"/>
    </source>
</evidence>
<keyword evidence="5 14" id="KW-0812">Transmembrane</keyword>
<dbReference type="NCBIfam" id="TIGR00351">
    <property type="entry name" value="narI"/>
    <property type="match status" value="1"/>
</dbReference>
<evidence type="ECO:0000259" key="15">
    <source>
        <dbReference type="Pfam" id="PF02665"/>
    </source>
</evidence>
<dbReference type="Proteomes" id="UP000242015">
    <property type="component" value="Unassembled WGS sequence"/>
</dbReference>
<gene>
    <name evidence="16" type="ORF">B9Q04_02260</name>
</gene>
<keyword evidence="4" id="KW-0349">Heme</keyword>
<reference evidence="16 17" key="1">
    <citation type="submission" date="2017-04" db="EMBL/GenBank/DDBJ databases">
        <title>Novel microbial lineages endemic to geothermal iron-oxide mats fill important gaps in the evolutionary history of Archaea.</title>
        <authorList>
            <person name="Jay Z.J."/>
            <person name="Beam J.P."/>
            <person name="Dlakic M."/>
            <person name="Rusch D.B."/>
            <person name="Kozubal M.A."/>
            <person name="Inskeep W.P."/>
        </authorList>
    </citation>
    <scope>NUCLEOTIDE SEQUENCE [LARGE SCALE GENOMIC DNA]</scope>
    <source>
        <strain evidence="16">BE_D</strain>
    </source>
</reference>
<feature type="region of interest" description="Disordered" evidence="13">
    <location>
        <begin position="201"/>
        <end position="235"/>
    </location>
</feature>
<feature type="non-terminal residue" evidence="16">
    <location>
        <position position="1"/>
    </location>
</feature>
<evidence type="ECO:0000256" key="9">
    <source>
        <dbReference type="ARBA" id="ARBA00023002"/>
    </source>
</evidence>
<name>A0A2R6CDW2_9ARCH</name>
<dbReference type="GO" id="GO:0042128">
    <property type="term" value="P:nitrate assimilation"/>
    <property type="evidence" value="ECO:0007669"/>
    <property type="project" value="UniProtKB-KW"/>
</dbReference>
<keyword evidence="10" id="KW-0408">Iron</keyword>
<evidence type="ECO:0000256" key="3">
    <source>
        <dbReference type="ARBA" id="ARBA00022475"/>
    </source>
</evidence>
<dbReference type="InterPro" id="IPR003816">
    <property type="entry name" value="Nitrate_red_gam"/>
</dbReference>
<accession>A0A2R6CDW2</accession>
<feature type="transmembrane region" description="Helical" evidence="14">
    <location>
        <begin position="12"/>
        <end position="30"/>
    </location>
</feature>
<dbReference type="Gene3D" id="1.20.950.20">
    <property type="entry name" value="Transmembrane di-heme cytochromes, Chain C"/>
    <property type="match status" value="1"/>
</dbReference>
<comment type="caution">
    <text evidence="16">The sequence shown here is derived from an EMBL/GenBank/DDBJ whole genome shotgun (WGS) entry which is preliminary data.</text>
</comment>
<dbReference type="GO" id="GO:0019645">
    <property type="term" value="P:anaerobic electron transport chain"/>
    <property type="evidence" value="ECO:0007669"/>
    <property type="project" value="TreeGrafter"/>
</dbReference>
<keyword evidence="6" id="KW-0479">Metal-binding</keyword>